<feature type="compositionally biased region" description="Polar residues" evidence="1">
    <location>
        <begin position="70"/>
        <end position="81"/>
    </location>
</feature>
<keyword evidence="3" id="KW-1185">Reference proteome</keyword>
<reference evidence="3" key="1">
    <citation type="submission" date="2010-09" db="EMBL/GenBank/DDBJ databases">
        <title>The genome sequence of Geomyces destructans 20631-21.</title>
        <authorList>
            <consortium name="The Broad Institute Genome Sequencing Platform"/>
            <person name="Cuomo C.A."/>
            <person name="Blehert D.S."/>
            <person name="Lorch J.M."/>
            <person name="Young S.K."/>
            <person name="Zeng Q."/>
            <person name="Gargeya S."/>
            <person name="Fitzgerald M."/>
            <person name="Haas B."/>
            <person name="Abouelleil A."/>
            <person name="Alvarado L."/>
            <person name="Arachchi H.M."/>
            <person name="Berlin A."/>
            <person name="Brown A."/>
            <person name="Chapman S.B."/>
            <person name="Chen Z."/>
            <person name="Dunbar C."/>
            <person name="Freedman E."/>
            <person name="Gearin G."/>
            <person name="Gellesch M."/>
            <person name="Goldberg J."/>
            <person name="Griggs A."/>
            <person name="Gujja S."/>
            <person name="Heiman D."/>
            <person name="Howarth C."/>
            <person name="Larson L."/>
            <person name="Lui A."/>
            <person name="MacDonald P.J.P."/>
            <person name="Montmayeur A."/>
            <person name="Murphy C."/>
            <person name="Neiman D."/>
            <person name="Pearson M."/>
            <person name="Priest M."/>
            <person name="Roberts A."/>
            <person name="Saif S."/>
            <person name="Shea T."/>
            <person name="Shenoy N."/>
            <person name="Sisk P."/>
            <person name="Stolte C."/>
            <person name="Sykes S."/>
            <person name="Wortman J."/>
            <person name="Nusbaum C."/>
            <person name="Birren B."/>
        </authorList>
    </citation>
    <scope>NUCLEOTIDE SEQUENCE [LARGE SCALE GENOMIC DNA]</scope>
    <source>
        <strain evidence="3">ATCC MYA-4855 / 20631-21</strain>
    </source>
</reference>
<organism evidence="2 3">
    <name type="scientific">Pseudogymnoascus destructans (strain ATCC MYA-4855 / 20631-21)</name>
    <name type="common">Bat white-nose syndrome fungus</name>
    <name type="synonym">Geomyces destructans</name>
    <dbReference type="NCBI Taxonomy" id="658429"/>
    <lineage>
        <taxon>Eukaryota</taxon>
        <taxon>Fungi</taxon>
        <taxon>Dikarya</taxon>
        <taxon>Ascomycota</taxon>
        <taxon>Pezizomycotina</taxon>
        <taxon>Leotiomycetes</taxon>
        <taxon>Thelebolales</taxon>
        <taxon>Thelebolaceae</taxon>
        <taxon>Pseudogymnoascus</taxon>
    </lineage>
</organism>
<accession>L8FTK8</accession>
<dbReference type="HOGENOM" id="CLU_1932596_0_0_1"/>
<dbReference type="Proteomes" id="UP000011064">
    <property type="component" value="Unassembled WGS sequence"/>
</dbReference>
<gene>
    <name evidence="2" type="ORF">GMDG_09016</name>
</gene>
<dbReference type="VEuPathDB" id="FungiDB:GMDG_09016"/>
<sequence length="131" mass="13824">MATFTETSPSSFPPPRRAIAHRKLRDECTGMRPVHSLRRNIPLICLLNAGGEPCLASAAGLGVNAGDTNVGSARSSGMTSDTFEDPTPRGSAKPVDVLVATPFGRGGRGGIDRLMDALREDARSGRFKGCR</sequence>
<proteinExistence type="predicted"/>
<evidence type="ECO:0000256" key="1">
    <source>
        <dbReference type="SAM" id="MobiDB-lite"/>
    </source>
</evidence>
<name>L8FTK8_PSED2</name>
<dbReference type="EMBL" id="GL574923">
    <property type="protein sequence ID" value="ELR04295.1"/>
    <property type="molecule type" value="Genomic_DNA"/>
</dbReference>
<feature type="region of interest" description="Disordered" evidence="1">
    <location>
        <begin position="70"/>
        <end position="94"/>
    </location>
</feature>
<evidence type="ECO:0000313" key="3">
    <source>
        <dbReference type="Proteomes" id="UP000011064"/>
    </source>
</evidence>
<evidence type="ECO:0000313" key="2">
    <source>
        <dbReference type="EMBL" id="ELR04295.1"/>
    </source>
</evidence>
<dbReference type="AlphaFoldDB" id="L8FTK8"/>
<feature type="non-terminal residue" evidence="2">
    <location>
        <position position="131"/>
    </location>
</feature>
<dbReference type="InParanoid" id="L8FTK8"/>
<protein>
    <submittedName>
        <fullName evidence="2">Uncharacterized protein</fullName>
    </submittedName>
</protein>